<accession>A0A0L0STA6</accession>
<dbReference type="OMA" id="WYSMMYI"/>
<dbReference type="SUPFAM" id="SSF103481">
    <property type="entry name" value="Multidrug resistance efflux transporter EmrE"/>
    <property type="match status" value="1"/>
</dbReference>
<dbReference type="AlphaFoldDB" id="A0A0L0STA6"/>
<dbReference type="PANTHER" id="PTHR22911:SF6">
    <property type="entry name" value="SOLUTE CARRIER FAMILY 35 MEMBER G1"/>
    <property type="match status" value="1"/>
</dbReference>
<dbReference type="Proteomes" id="UP000054350">
    <property type="component" value="Unassembled WGS sequence"/>
</dbReference>
<evidence type="ECO:0000256" key="4">
    <source>
        <dbReference type="ARBA" id="ARBA00023136"/>
    </source>
</evidence>
<feature type="region of interest" description="Disordered" evidence="5">
    <location>
        <begin position="1"/>
        <end position="47"/>
    </location>
</feature>
<feature type="transmembrane region" description="Helical" evidence="6">
    <location>
        <begin position="256"/>
        <end position="276"/>
    </location>
</feature>
<proteinExistence type="predicted"/>
<dbReference type="VEuPathDB" id="FungiDB:AMAG_19201"/>
<dbReference type="OrthoDB" id="306876at2759"/>
<name>A0A0L0STA6_ALLM3</name>
<feature type="transmembrane region" description="Helical" evidence="6">
    <location>
        <begin position="296"/>
        <end position="316"/>
    </location>
</feature>
<dbReference type="STRING" id="578462.A0A0L0STA6"/>
<keyword evidence="3 6" id="KW-1133">Transmembrane helix</keyword>
<feature type="transmembrane region" description="Helical" evidence="6">
    <location>
        <begin position="62"/>
        <end position="83"/>
    </location>
</feature>
<keyword evidence="2 6" id="KW-0812">Transmembrane</keyword>
<feature type="transmembrane region" description="Helical" evidence="6">
    <location>
        <begin position="95"/>
        <end position="112"/>
    </location>
</feature>
<evidence type="ECO:0000256" key="3">
    <source>
        <dbReference type="ARBA" id="ARBA00022989"/>
    </source>
</evidence>
<sequence length="349" mass="37819">MATGTSRSESMQALFSGGGTSRSRRATGAHDATMDLPEKPTSEPAPAATGWRARLKSINPGLPLMVLNSLLGSVISLAVKMLASMAQPYPTFELVFVRSLAVFLCCMAWKVYKARSPPGARLALFGRSLFGFLSVVTYYVSVRYLSLGKATVISFTSPIFVGIFARVFLKEKWERIDAAAATISLLGVSDIANPCILDVFMQSPTVTLRTVTRAVTYYSEEKRLLAIIFGLVSAVSGATVYIFLRLPALRPLPPVHILTTFSILSTVFATFGSWIFDGSPAAVLRVVPSTLKELLLLGPMLSFTGLIAQVCLATALKFEKASKCTTMNFLQVVFSFLLDLGFRGILRLS</sequence>
<dbReference type="Pfam" id="PF00892">
    <property type="entry name" value="EamA"/>
    <property type="match status" value="1"/>
</dbReference>
<gene>
    <name evidence="8" type="ORF">AMAG_19201</name>
</gene>
<dbReference type="PANTHER" id="PTHR22911">
    <property type="entry name" value="ACYL-MALONYL CONDENSING ENZYME-RELATED"/>
    <property type="match status" value="1"/>
</dbReference>
<protein>
    <recommendedName>
        <fullName evidence="7">EamA domain-containing protein</fullName>
    </recommendedName>
</protein>
<feature type="transmembrane region" description="Helical" evidence="6">
    <location>
        <begin position="328"/>
        <end position="346"/>
    </location>
</feature>
<keyword evidence="9" id="KW-1185">Reference proteome</keyword>
<reference evidence="8 9" key="1">
    <citation type="submission" date="2009-11" db="EMBL/GenBank/DDBJ databases">
        <title>Annotation of Allomyces macrogynus ATCC 38327.</title>
        <authorList>
            <consortium name="The Broad Institute Genome Sequencing Platform"/>
            <person name="Russ C."/>
            <person name="Cuomo C."/>
            <person name="Burger G."/>
            <person name="Gray M.W."/>
            <person name="Holland P.W.H."/>
            <person name="King N."/>
            <person name="Lang F.B.F."/>
            <person name="Roger A.J."/>
            <person name="Ruiz-Trillo I."/>
            <person name="Young S.K."/>
            <person name="Zeng Q."/>
            <person name="Gargeya S."/>
            <person name="Fitzgerald M."/>
            <person name="Haas B."/>
            <person name="Abouelleil A."/>
            <person name="Alvarado L."/>
            <person name="Arachchi H.M."/>
            <person name="Berlin A."/>
            <person name="Chapman S.B."/>
            <person name="Gearin G."/>
            <person name="Goldberg J."/>
            <person name="Griggs A."/>
            <person name="Gujja S."/>
            <person name="Hansen M."/>
            <person name="Heiman D."/>
            <person name="Howarth C."/>
            <person name="Larimer J."/>
            <person name="Lui A."/>
            <person name="MacDonald P.J.P."/>
            <person name="McCowen C."/>
            <person name="Montmayeur A."/>
            <person name="Murphy C."/>
            <person name="Neiman D."/>
            <person name="Pearson M."/>
            <person name="Priest M."/>
            <person name="Roberts A."/>
            <person name="Saif S."/>
            <person name="Shea T."/>
            <person name="Sisk P."/>
            <person name="Stolte C."/>
            <person name="Sykes S."/>
            <person name="Wortman J."/>
            <person name="Nusbaum C."/>
            <person name="Birren B."/>
        </authorList>
    </citation>
    <scope>NUCLEOTIDE SEQUENCE [LARGE SCALE GENOMIC DNA]</scope>
    <source>
        <strain evidence="8 9">ATCC 38327</strain>
    </source>
</reference>
<dbReference type="EMBL" id="GG745348">
    <property type="protein sequence ID" value="KNE65731.1"/>
    <property type="molecule type" value="Genomic_DNA"/>
</dbReference>
<feature type="domain" description="EamA" evidence="7">
    <location>
        <begin position="61"/>
        <end position="188"/>
    </location>
</feature>
<dbReference type="GO" id="GO:0016020">
    <property type="term" value="C:membrane"/>
    <property type="evidence" value="ECO:0007669"/>
    <property type="project" value="UniProtKB-SubCell"/>
</dbReference>
<evidence type="ECO:0000256" key="1">
    <source>
        <dbReference type="ARBA" id="ARBA00004141"/>
    </source>
</evidence>
<evidence type="ECO:0000259" key="7">
    <source>
        <dbReference type="Pfam" id="PF00892"/>
    </source>
</evidence>
<dbReference type="eggNOG" id="KOG4510">
    <property type="taxonomic scope" value="Eukaryota"/>
</dbReference>
<comment type="subcellular location">
    <subcellularLocation>
        <location evidence="1">Membrane</location>
        <topology evidence="1">Multi-pass membrane protein</topology>
    </subcellularLocation>
</comment>
<dbReference type="InterPro" id="IPR000620">
    <property type="entry name" value="EamA_dom"/>
</dbReference>
<evidence type="ECO:0000313" key="9">
    <source>
        <dbReference type="Proteomes" id="UP000054350"/>
    </source>
</evidence>
<evidence type="ECO:0000313" key="8">
    <source>
        <dbReference type="EMBL" id="KNE65731.1"/>
    </source>
</evidence>
<reference evidence="9" key="2">
    <citation type="submission" date="2009-11" db="EMBL/GenBank/DDBJ databases">
        <title>The Genome Sequence of Allomyces macrogynus strain ATCC 38327.</title>
        <authorList>
            <consortium name="The Broad Institute Genome Sequencing Platform"/>
            <person name="Russ C."/>
            <person name="Cuomo C."/>
            <person name="Shea T."/>
            <person name="Young S.K."/>
            <person name="Zeng Q."/>
            <person name="Koehrsen M."/>
            <person name="Haas B."/>
            <person name="Borodovsky M."/>
            <person name="Guigo R."/>
            <person name="Alvarado L."/>
            <person name="Berlin A."/>
            <person name="Borenstein D."/>
            <person name="Chen Z."/>
            <person name="Engels R."/>
            <person name="Freedman E."/>
            <person name="Gellesch M."/>
            <person name="Goldberg J."/>
            <person name="Griggs A."/>
            <person name="Gujja S."/>
            <person name="Heiman D."/>
            <person name="Hepburn T."/>
            <person name="Howarth C."/>
            <person name="Jen D."/>
            <person name="Larson L."/>
            <person name="Lewis B."/>
            <person name="Mehta T."/>
            <person name="Park D."/>
            <person name="Pearson M."/>
            <person name="Roberts A."/>
            <person name="Saif S."/>
            <person name="Shenoy N."/>
            <person name="Sisk P."/>
            <person name="Stolte C."/>
            <person name="Sykes S."/>
            <person name="Walk T."/>
            <person name="White J."/>
            <person name="Yandava C."/>
            <person name="Burger G."/>
            <person name="Gray M.W."/>
            <person name="Holland P.W.H."/>
            <person name="King N."/>
            <person name="Lang F.B.F."/>
            <person name="Roger A.J."/>
            <person name="Ruiz-Trillo I."/>
            <person name="Lander E."/>
            <person name="Nusbaum C."/>
        </authorList>
    </citation>
    <scope>NUCLEOTIDE SEQUENCE [LARGE SCALE GENOMIC DNA]</scope>
    <source>
        <strain evidence="9">ATCC 38327</strain>
    </source>
</reference>
<evidence type="ECO:0000256" key="6">
    <source>
        <dbReference type="SAM" id="Phobius"/>
    </source>
</evidence>
<evidence type="ECO:0000256" key="2">
    <source>
        <dbReference type="ARBA" id="ARBA00022692"/>
    </source>
</evidence>
<feature type="compositionally biased region" description="Basic and acidic residues" evidence="5">
    <location>
        <begin position="32"/>
        <end position="41"/>
    </location>
</feature>
<evidence type="ECO:0000256" key="5">
    <source>
        <dbReference type="SAM" id="MobiDB-lite"/>
    </source>
</evidence>
<dbReference type="InterPro" id="IPR037185">
    <property type="entry name" value="EmrE-like"/>
</dbReference>
<feature type="transmembrane region" description="Helical" evidence="6">
    <location>
        <begin position="223"/>
        <end position="244"/>
    </location>
</feature>
<keyword evidence="4 6" id="KW-0472">Membrane</keyword>
<organism evidence="8 9">
    <name type="scientific">Allomyces macrogynus (strain ATCC 38327)</name>
    <name type="common">Allomyces javanicus var. macrogynus</name>
    <dbReference type="NCBI Taxonomy" id="578462"/>
    <lineage>
        <taxon>Eukaryota</taxon>
        <taxon>Fungi</taxon>
        <taxon>Fungi incertae sedis</taxon>
        <taxon>Blastocladiomycota</taxon>
        <taxon>Blastocladiomycetes</taxon>
        <taxon>Blastocladiales</taxon>
        <taxon>Blastocladiaceae</taxon>
        <taxon>Allomyces</taxon>
    </lineage>
</organism>
<feature type="transmembrane region" description="Helical" evidence="6">
    <location>
        <begin position="124"/>
        <end position="141"/>
    </location>
</feature>
<feature type="compositionally biased region" description="Polar residues" evidence="5">
    <location>
        <begin position="1"/>
        <end position="13"/>
    </location>
</feature>
<feature type="transmembrane region" description="Helical" evidence="6">
    <location>
        <begin position="147"/>
        <end position="169"/>
    </location>
</feature>